<dbReference type="Gene3D" id="1.25.10.10">
    <property type="entry name" value="Leucine-rich Repeat Variant"/>
    <property type="match status" value="1"/>
</dbReference>
<evidence type="ECO:0000256" key="7">
    <source>
        <dbReference type="PROSITE-ProRule" id="PRU00104"/>
    </source>
</evidence>
<dbReference type="InterPro" id="IPR050409">
    <property type="entry name" value="E3_ubiq-protein_ligase"/>
</dbReference>
<feature type="compositionally biased region" description="Low complexity" evidence="8">
    <location>
        <begin position="488"/>
        <end position="503"/>
    </location>
</feature>
<dbReference type="InterPro" id="IPR016024">
    <property type="entry name" value="ARM-type_fold"/>
</dbReference>
<evidence type="ECO:0000256" key="1">
    <source>
        <dbReference type="ARBA" id="ARBA00000885"/>
    </source>
</evidence>
<dbReference type="EMBL" id="JALJOS010000010">
    <property type="protein sequence ID" value="KAK9833878.1"/>
    <property type="molecule type" value="Genomic_DNA"/>
</dbReference>
<dbReference type="SMART" id="SM00165">
    <property type="entry name" value="UBA"/>
    <property type="match status" value="1"/>
</dbReference>
<dbReference type="Gene3D" id="3.30.2160.10">
    <property type="entry name" value="Hect, E3 ligase catalytic domain"/>
    <property type="match status" value="1"/>
</dbReference>
<dbReference type="InterPro" id="IPR011989">
    <property type="entry name" value="ARM-like"/>
</dbReference>
<organism evidence="11 12">
    <name type="scientific">Apatococcus lobatus</name>
    <dbReference type="NCBI Taxonomy" id="904363"/>
    <lineage>
        <taxon>Eukaryota</taxon>
        <taxon>Viridiplantae</taxon>
        <taxon>Chlorophyta</taxon>
        <taxon>core chlorophytes</taxon>
        <taxon>Trebouxiophyceae</taxon>
        <taxon>Chlorellales</taxon>
        <taxon>Chlorellaceae</taxon>
        <taxon>Apatococcus</taxon>
    </lineage>
</organism>
<feature type="region of interest" description="Disordered" evidence="8">
    <location>
        <begin position="1032"/>
        <end position="1067"/>
    </location>
</feature>
<evidence type="ECO:0000256" key="2">
    <source>
        <dbReference type="ARBA" id="ARBA00004906"/>
    </source>
</evidence>
<name>A0AAW1RJY0_9CHLO</name>
<feature type="compositionally biased region" description="Polar residues" evidence="8">
    <location>
        <begin position="1051"/>
        <end position="1061"/>
    </location>
</feature>
<feature type="compositionally biased region" description="Polar residues" evidence="8">
    <location>
        <begin position="2073"/>
        <end position="2101"/>
    </location>
</feature>
<feature type="compositionally biased region" description="Low complexity" evidence="8">
    <location>
        <begin position="816"/>
        <end position="834"/>
    </location>
</feature>
<dbReference type="Gene3D" id="1.10.8.10">
    <property type="entry name" value="DNA helicase RuvA subunit, C-terminal domain"/>
    <property type="match status" value="1"/>
</dbReference>
<feature type="compositionally biased region" description="Gly residues" evidence="8">
    <location>
        <begin position="3235"/>
        <end position="3245"/>
    </location>
</feature>
<dbReference type="InterPro" id="IPR000569">
    <property type="entry name" value="HECT_dom"/>
</dbReference>
<feature type="region of interest" description="Disordered" evidence="8">
    <location>
        <begin position="470"/>
        <end position="512"/>
    </location>
</feature>
<feature type="domain" description="UBA" evidence="9">
    <location>
        <begin position="1446"/>
        <end position="1487"/>
    </location>
</feature>
<feature type="compositionally biased region" description="Low complexity" evidence="8">
    <location>
        <begin position="3617"/>
        <end position="3631"/>
    </location>
</feature>
<feature type="compositionally biased region" description="Low complexity" evidence="8">
    <location>
        <begin position="2943"/>
        <end position="2959"/>
    </location>
</feature>
<evidence type="ECO:0000259" key="9">
    <source>
        <dbReference type="PROSITE" id="PS50030"/>
    </source>
</evidence>
<feature type="region of interest" description="Disordered" evidence="8">
    <location>
        <begin position="1088"/>
        <end position="1125"/>
    </location>
</feature>
<comment type="catalytic activity">
    <reaction evidence="1">
        <text>S-ubiquitinyl-[E2 ubiquitin-conjugating enzyme]-L-cysteine + [acceptor protein]-L-lysine = [E2 ubiquitin-conjugating enzyme]-L-cysteine + N(6)-ubiquitinyl-[acceptor protein]-L-lysine.</text>
        <dbReference type="EC" id="2.3.2.26"/>
    </reaction>
</comment>
<feature type="region of interest" description="Disordered" evidence="8">
    <location>
        <begin position="2898"/>
        <end position="3035"/>
    </location>
</feature>
<feature type="compositionally biased region" description="Basic and acidic residues" evidence="8">
    <location>
        <begin position="2556"/>
        <end position="2566"/>
    </location>
</feature>
<dbReference type="InterPro" id="IPR025527">
    <property type="entry name" value="HUWE1/Rev1_UBM"/>
</dbReference>
<dbReference type="Pfam" id="PF14377">
    <property type="entry name" value="UBM"/>
    <property type="match status" value="3"/>
</dbReference>
<feature type="compositionally biased region" description="Low complexity" evidence="8">
    <location>
        <begin position="3070"/>
        <end position="3090"/>
    </location>
</feature>
<dbReference type="Gene3D" id="3.30.2410.10">
    <property type="entry name" value="Hect, E3 ligase catalytic domain"/>
    <property type="match status" value="1"/>
</dbReference>
<feature type="compositionally biased region" description="Basic and acidic residues" evidence="8">
    <location>
        <begin position="2666"/>
        <end position="2675"/>
    </location>
</feature>
<feature type="region of interest" description="Disordered" evidence="8">
    <location>
        <begin position="1971"/>
        <end position="2043"/>
    </location>
</feature>
<evidence type="ECO:0000256" key="5">
    <source>
        <dbReference type="ARBA" id="ARBA00022786"/>
    </source>
</evidence>
<comment type="pathway">
    <text evidence="2">Protein modification; protein ubiquitination.</text>
</comment>
<feature type="compositionally biased region" description="Acidic residues" evidence="8">
    <location>
        <begin position="2614"/>
        <end position="2665"/>
    </location>
</feature>
<feature type="compositionally biased region" description="Low complexity" evidence="8">
    <location>
        <begin position="3594"/>
        <end position="3607"/>
    </location>
</feature>
<dbReference type="Pfam" id="PF00632">
    <property type="entry name" value="HECT"/>
    <property type="match status" value="1"/>
</dbReference>
<dbReference type="GO" id="GO:0005737">
    <property type="term" value="C:cytoplasm"/>
    <property type="evidence" value="ECO:0007669"/>
    <property type="project" value="TreeGrafter"/>
</dbReference>
<feature type="region of interest" description="Disordered" evidence="8">
    <location>
        <begin position="2068"/>
        <end position="2126"/>
    </location>
</feature>
<feature type="compositionally biased region" description="Low complexity" evidence="8">
    <location>
        <begin position="2898"/>
        <end position="2929"/>
    </location>
</feature>
<dbReference type="GO" id="GO:0061630">
    <property type="term" value="F:ubiquitin protein ligase activity"/>
    <property type="evidence" value="ECO:0007669"/>
    <property type="project" value="UniProtKB-EC"/>
</dbReference>
<dbReference type="Proteomes" id="UP001438707">
    <property type="component" value="Unassembled WGS sequence"/>
</dbReference>
<dbReference type="GO" id="GO:0006511">
    <property type="term" value="P:ubiquitin-dependent protein catabolic process"/>
    <property type="evidence" value="ECO:0007669"/>
    <property type="project" value="TreeGrafter"/>
</dbReference>
<evidence type="ECO:0000259" key="10">
    <source>
        <dbReference type="PROSITE" id="PS50237"/>
    </source>
</evidence>
<feature type="region of interest" description="Disordered" evidence="8">
    <location>
        <begin position="522"/>
        <end position="541"/>
    </location>
</feature>
<feature type="compositionally biased region" description="Low complexity" evidence="8">
    <location>
        <begin position="1684"/>
        <end position="1699"/>
    </location>
</feature>
<evidence type="ECO:0000256" key="8">
    <source>
        <dbReference type="SAM" id="MobiDB-lite"/>
    </source>
</evidence>
<evidence type="ECO:0000256" key="4">
    <source>
        <dbReference type="ARBA" id="ARBA00022679"/>
    </source>
</evidence>
<evidence type="ECO:0000313" key="11">
    <source>
        <dbReference type="EMBL" id="KAK9833878.1"/>
    </source>
</evidence>
<dbReference type="InterPro" id="IPR010309">
    <property type="entry name" value="E3_Ub_ligase_DUF908"/>
</dbReference>
<feature type="compositionally biased region" description="Low complexity" evidence="8">
    <location>
        <begin position="2380"/>
        <end position="2395"/>
    </location>
</feature>
<feature type="compositionally biased region" description="Low complexity" evidence="8">
    <location>
        <begin position="744"/>
        <end position="783"/>
    </location>
</feature>
<dbReference type="SUPFAM" id="SSF56204">
    <property type="entry name" value="Hect, E3 ligase catalytic domain"/>
    <property type="match status" value="1"/>
</dbReference>
<feature type="region of interest" description="Disordered" evidence="8">
    <location>
        <begin position="2357"/>
        <end position="2680"/>
    </location>
</feature>
<feature type="compositionally biased region" description="Acidic residues" evidence="8">
    <location>
        <begin position="2532"/>
        <end position="2551"/>
    </location>
</feature>
<keyword evidence="5 7" id="KW-0833">Ubl conjugation pathway</keyword>
<dbReference type="FunFam" id="3.30.2410.10:FF:000010">
    <property type="entry name" value="E3 ubiquitin-protein ligase UPL1"/>
    <property type="match status" value="1"/>
</dbReference>
<comment type="caution">
    <text evidence="11">The sequence shown here is derived from an EMBL/GenBank/DDBJ whole genome shotgun (WGS) entry which is preliminary data.</text>
</comment>
<dbReference type="GO" id="GO:0000209">
    <property type="term" value="P:protein polyubiquitination"/>
    <property type="evidence" value="ECO:0007669"/>
    <property type="project" value="TreeGrafter"/>
</dbReference>
<feature type="compositionally biased region" description="Pro residues" evidence="8">
    <location>
        <begin position="2361"/>
        <end position="2379"/>
    </location>
</feature>
<dbReference type="InterPro" id="IPR035983">
    <property type="entry name" value="Hect_E3_ubiquitin_ligase"/>
</dbReference>
<feature type="compositionally biased region" description="Acidic residues" evidence="8">
    <location>
        <begin position="2472"/>
        <end position="2481"/>
    </location>
</feature>
<feature type="region of interest" description="Disordered" evidence="8">
    <location>
        <begin position="3571"/>
        <end position="3683"/>
    </location>
</feature>
<dbReference type="FunFam" id="3.90.1750.10:FF:000003">
    <property type="entry name" value="E3 ubiquitin-protein ligase UPL1"/>
    <property type="match status" value="1"/>
</dbReference>
<dbReference type="PROSITE" id="PS50030">
    <property type="entry name" value="UBA"/>
    <property type="match status" value="1"/>
</dbReference>
<feature type="compositionally biased region" description="Acidic residues" evidence="8">
    <location>
        <begin position="2498"/>
        <end position="2518"/>
    </location>
</feature>
<feature type="compositionally biased region" description="Low complexity" evidence="8">
    <location>
        <begin position="1986"/>
        <end position="2001"/>
    </location>
</feature>
<dbReference type="CDD" id="cd14327">
    <property type="entry name" value="UBA_atUPL1_2_like"/>
    <property type="match status" value="1"/>
</dbReference>
<dbReference type="Pfam" id="PF22562">
    <property type="entry name" value="UBA_7"/>
    <property type="match status" value="1"/>
</dbReference>
<feature type="region of interest" description="Disordered" evidence="8">
    <location>
        <begin position="3109"/>
        <end position="3192"/>
    </location>
</feature>
<feature type="region of interest" description="Disordered" evidence="8">
    <location>
        <begin position="3068"/>
        <end position="3090"/>
    </location>
</feature>
<dbReference type="InterPro" id="IPR010314">
    <property type="entry name" value="E3_Ub_ligase_DUF913"/>
</dbReference>
<evidence type="ECO:0000256" key="3">
    <source>
        <dbReference type="ARBA" id="ARBA00012485"/>
    </source>
</evidence>
<feature type="compositionally biased region" description="Basic and acidic residues" evidence="8">
    <location>
        <begin position="2582"/>
        <end position="2601"/>
    </location>
</feature>
<dbReference type="SUPFAM" id="SSF48371">
    <property type="entry name" value="ARM repeat"/>
    <property type="match status" value="2"/>
</dbReference>
<feature type="compositionally biased region" description="Polar residues" evidence="8">
    <location>
        <begin position="2861"/>
        <end position="2870"/>
    </location>
</feature>
<feature type="compositionally biased region" description="Low complexity" evidence="8">
    <location>
        <begin position="3808"/>
        <end position="3820"/>
    </location>
</feature>
<feature type="compositionally biased region" description="Basic and acidic residues" evidence="8">
    <location>
        <begin position="3571"/>
        <end position="3593"/>
    </location>
</feature>
<feature type="compositionally biased region" description="Low complexity" evidence="8">
    <location>
        <begin position="522"/>
        <end position="537"/>
    </location>
</feature>
<dbReference type="Gene3D" id="3.90.1750.10">
    <property type="entry name" value="Hect, E3 ligase catalytic domains"/>
    <property type="match status" value="1"/>
</dbReference>
<protein>
    <recommendedName>
        <fullName evidence="3">HECT-type E3 ubiquitin transferase</fullName>
        <ecNumber evidence="3">2.3.2.26</ecNumber>
    </recommendedName>
</protein>
<accession>A0AAW1RJY0</accession>
<dbReference type="PANTHER" id="PTHR11254:SF67">
    <property type="entry name" value="E3 UBIQUITIN-PROTEIN LIGASE HUWE1"/>
    <property type="match status" value="1"/>
</dbReference>
<feature type="active site" description="Glycyl thioester intermediate" evidence="7">
    <location>
        <position position="4343"/>
    </location>
</feature>
<feature type="domain" description="HECT" evidence="10">
    <location>
        <begin position="4035"/>
        <end position="4376"/>
    </location>
</feature>
<feature type="region of interest" description="Disordered" evidence="8">
    <location>
        <begin position="3808"/>
        <end position="3829"/>
    </location>
</feature>
<dbReference type="PANTHER" id="PTHR11254">
    <property type="entry name" value="HECT DOMAIN UBIQUITIN-PROTEIN LIGASE"/>
    <property type="match status" value="1"/>
</dbReference>
<feature type="region of interest" description="Disordered" evidence="8">
    <location>
        <begin position="3910"/>
        <end position="3942"/>
    </location>
</feature>
<feature type="compositionally biased region" description="Low complexity" evidence="8">
    <location>
        <begin position="2402"/>
        <end position="2421"/>
    </location>
</feature>
<sequence>MKVKVKKSLEVPPEIKAFTDKALSTPFEQLGQLFAGFQFNYSKGDFHHWVPLFNYLDDYFEKGLQPRADLQLDVANGLQARVPFPVANVNAVLQFTATVLENCSNKHLYGSHDHLGSLLAAPHTSVVLNALQTLVAFVRKTHSSSSRLQASAGINNRLLALCHGWGGKEQGLGLLACASQTQDAVEQGHSQATTLRYVFHDASRPGSASGSQPQQGAAPGNSVELRNLHRFSEDDFQILTAITRGHELSMDERFVLLCKIRTTRLFGSLEGRQALVSIRLLAFYVLVQSSPSQEEVASFFSNEPEFVGELVSLLQAEKEVPEPIRVLALRSLAVQLMERSRHASVISTISAGGQSGLLSLMMHRSVAALVRPHQVPDRYSLSFVEALLSLIGALVASTTGCSALAEAGLVPALLPLIKDMDPDHVRLVSSCIHILETFMDYSPNAASLFRDLGGLDDMIFRLRAEIGLSTDPSSSQEARHAMQDTSDTPEASTSPAANASTAAVVGEPSEAPQAMQIANDGPEATTSAAADASAAAPAEPPPVPYHRRVLLKSLLRAIALASYAPGTATRPDEAESRALYQCLRAIFERATEFGGGLFALAASVMTDLIHHDPLCFRELDAAGLPDAFIAAIKAGVIPSGEAVCSVPNTLVAICLNTGGLTKVSESGALDCFIPILTSKTYLKALQGDTPSVLGAGLDELLRHVTSLRKNGVSMILQVFRTLCAEGGTEIAPQPLPEEGDQSMETEGGASAAEGAAPAAEGTAMDVEASEAGQQAAETAAQAASPDQPALQPASPSGDVDMTGPSQEGDAAASRTQQPGAPAEQPAPAVSAGPSAPEPPSALPQQDVESPDHLPECISHAARMLDNMSANAETSRLFIQQGGIELLLALYRLPRLPPTFGSSSAAHALTATFRTLTMQHAQPLSKHLSSVLNQQLDQALQSAKEIGDQNVPTMPAKERDAYIRLISSTEGLICLAAAVARNAQHMLLEVSAGATSIITRIGEVERVVLWQACHSSHPPADEQFQTFGALAEEERAEELQQQAGQGPMGLQLHNNADPQGLTTAAPGNGHILPAPAAIAEALAAGGDADMASAAAEPRDGLVDASEPASPGDRQDEEGQQTGRARRKTQQALAYEVLVHFTIQIRAFYTAVAKAIQTPVRRREELGTSPTMAMRAAAINMAVVLRQNMRYKMLPAPPNVVFGSDLINKKHPRTAVLRQLNYTTRLLEEMMMVLVDGRRRTCHTLVLNYLVVGHGFTTFLDHFKLVLAWMWTMKESLAPVKHLLKHVPADWIGVHPAATMVKLERMAATPEGVAKFNALPDLSEAHALNCFVNVLEAMTEGMLGGLEQLTHASMVLASPQADTLLVAPVPGAPPIPEGQPAPTAQAFVKQLQSSVLAAVMPIWGHYLLPTCCGPMCNMVVTTITSCLDSTLGPAHGAGGQPPPPAHAPPDAGLVQQITEMGFSQPRAEEALRRVGHNSVELAMEWLIAHPEDPAAAGGAADAAAAASAEGDEAQLAQALAASLKAGELSKNAAEEDAQSLKAMLTPIQLVRGAIAVMECVPDAAFGLSDLVANLCQRDDGKLRNQILEQILINLRGDQSIEMEVNSRSPTNLLAAAHLLALLLTEHNEVKKTTVAPGFVKCSLQLLTAQVDRLQTRDNPDGDIAIPSWVDALLLALHSMVQSTAKPSEPAAPSGNASAAGTGPSGQQGPVGTAAGQGLVPPASAAAPSAAGAAAGSALQPLANGAADQGPATQPGNLLDSMRDSLVKTLEEQHRPGGLLSPEQQDLAAMICIRLLQHVQSRGPDYQRTMSETYHAGTEAAPKSTAHSCLQLLSRLTTRHEIALKVLREKGHRLALDLPVSALGPELEPYMTALMRHILEDPATLQAAMEAEIRSTLASQRNSPSGLPRYAAGMPGQSGSAPLHSFLQTLTPVLARDPTIFVNAMAATCKLEEAQSNLLGSGRVMVTLKSPIKAAQPPAPAGPSGGEQGAQQPKTPLPAAQTPQPAGPPPDTGIVRRPSSLGGSNRGTPKAGERATPFKASAMKPGKKLVPASFAEVIDSLLDALQSYKDPAASQPEANQPDSQAGPSSMETDSPAQLTASNAPAVSPAENGNAGSAGPSAQAALAETAAAEEAKTKAKRKAANRIEQSRVRQCIFFKMLTEFTLKYGNCIGVLLKADTSASSSRDTAKTPVKAERSAGGTVFRQLMFTYLVGLPPGNAVAAAMAEHCSFFLLAVCIRSAEGRNRIVSEIVKTLRGDNAPELPTTSPPESLPFRDAPHQPSPMLLKPFVDLAGSLLQALQPSPNNRSLGPATGLFHEMILTMRKAGITKAIINSIRLIDMEHPGAAKMASDMLKPLEALTRSLPPRPPSRPQWPSTGPPPPGATSEARPAEPAATTAAQENGNVPAPAAHPGPESAAAAGAAGPSQGDAQMTEVEAEQESAAGPDALAAAEHAWAEQGRSDRGRGGRMPRSMDAMIEDILEQAYEEGMQAYDDHHLSEGESGSDGDDMSDDEDMHDDDDEASPSLESDHDHGESGEEDDDDGEDDDDDDEDGVSSDDSLSDHSFDHIDGGGDTDADAEATGQVVIRDEEQDLLRLGEEVARFTDADLGMDMGMGMREEDEEDEHMQGMGDDDDQGSEGEEEDEDEEVDEEDAITDDEAAFEDGDEPSIWDDHRVIGGRDEEDGDEMVAPRWAGMQRLPGTSNLHPAQVMQELLGNLTGQVATDRRRFRIISSRQGGRPQGPAPTMPAAAAPVQHRLLQRPTEDAEASAAARTDGVPLPVPVSYAFAQGMDGSGLRRLGGVNFPTEAAGPGGSVMVFQDPSLRGLAVGGQAARHPVAPGSMPPAAMADFAMDLLLGSGGPARASSMRTSSWSDDGQQAAGGNAGSTLAGTFERNIMEAFRARTAAQAPAEPAAATPAAAPATDASAAPAGTIASQLDGAAQGSDGNQPAGPSQPAAAGPSSTSMPPPAEPSAAAEATPSQPQQSAASADAPNSAEVSPAPASLPSLESSPADEDEEMMDAEEGGDEDAEAGGGEEVSSAMAEAAAAVGIDLAFLQALPAELRGEVLAAHGAEMPSEAPAAPAAPTDPQAAAAEAATQLAQAAAAAFGLSAAAGRPQPMEGQEASAQPLQPSRDVSVPNPATSAPADVPMESQPESEAAAAPSAAPHGDGQQPSTAAQPAAPAQPEQPPDEMDGIDPEFIAALPPDIQAEVLEQQRRERRRRAAERQRAAAAQAAAAAGNAGGQGAGGAAPGAIGPAEMDLATLLATFPPEVREEVLLSDDAVLSSLPPALLAEAQALRDRSMRFMSGMGRGLAGRHVHHIHELPIGRGGAQMGSSAMLSRALAGVGRGQAPNAPGDRSSAPSRQIAVGPPLVDEEDLSVLASLLYMPMTSKTQLQRVFSNAIINHSTTRSQALRILLAFLRSTSPPTPRFGEPAPAAFGMQALQVQSSTSEEGPELEVSPPMSRRTLELLVYLARHQPRLAREIPFQLVPGPPTEQIPVVEDKKGKGKAAEKPHIPEAKAMEVLLTLLGLPLFRRSNAHLEQALQLLDTTFHAAYTAILERKRIQEANAKLKKDKEAAAKKMEEERAQEAKAAETRSQDSQSEPAQPSASATEQVPQESYAAAGAQPPTAGTAAGDQPVVVESRAGAQPAAGNGGTAEAGPLGSSAAASPTPQPEQSQPLPDDPAPVLESLPEQLVRRLPQLLGQRGCTELAYSKCTAAMMHLVHCAKRHKAIMLAELEADLLRISDGAVAELHRLAQSDLQDPALGVDVGTTGGLVKRVLQAVAGLMKPPKEHEAAQPAAATAVPAESAASAAEAAASGAGPSRSREQEVHDQGLVDRIAQRSSPLWVALSECIGRIEAGLKSPGGAGDTAATSRVLPPGAAQVLPLVEAFFVLCDARTAHLPPLPELSPARSLEQQLPSVPATPAGSAATPAQHPHGTPTAASAPVNEAHLPFLRFAEKHRKLLNTLLRVNSGLLEGSLKPLLKVPRLIDFDNKRSYFRSRARSTHHEERGHYGTLRINVRREHVFEDSFHQLRMKPPGEMRAKLSVQFHGEEGIDAGGVSREWYSVMAREIFNPNISLFIPLPEGGTTFQPNPNSIVQNDETRGTSHLDFFKFVGRIVGKALYDGQFIDAYFTRSFYKHMLMQPLTYQDIEAVDPEYFKNLAWMLENDITDILDLTFTEESDYFGKKELVELKPGGTTIKVTNANKREYVNLIAQHRMTTAIRGQINAFLTGFWDLIPKELISIFNDHELELLISGLPEIDVSDLRRNTEYSGYTAASKTIQWFWEVVQGLDKEDLALLVQFVTGTSKVPLDGFKALQGISGPQKFQIHKAYGPSARLPSAHTCFNQLDLLEYETQDQLKDRLLLALHEGAEGFGFG</sequence>
<feature type="region of interest" description="Disordered" evidence="8">
    <location>
        <begin position="3210"/>
        <end position="3245"/>
    </location>
</feature>
<feature type="region of interest" description="Disordered" evidence="8">
    <location>
        <begin position="729"/>
        <end position="852"/>
    </location>
</feature>
<dbReference type="PROSITE" id="PS50237">
    <property type="entry name" value="HECT"/>
    <property type="match status" value="1"/>
</dbReference>
<keyword evidence="12" id="KW-1185">Reference proteome</keyword>
<feature type="compositionally biased region" description="Low complexity" evidence="8">
    <location>
        <begin position="2966"/>
        <end position="3005"/>
    </location>
</feature>
<feature type="compositionally biased region" description="Low complexity" evidence="8">
    <location>
        <begin position="3146"/>
        <end position="3179"/>
    </location>
</feature>
<feature type="region of interest" description="Disordered" evidence="8">
    <location>
        <begin position="2856"/>
        <end position="2882"/>
    </location>
</feature>
<keyword evidence="4" id="KW-0808">Transferase</keyword>
<dbReference type="EC" id="2.3.2.26" evidence="3"/>
<dbReference type="Pfam" id="PF06012">
    <property type="entry name" value="DUF908"/>
    <property type="match status" value="1"/>
</dbReference>
<feature type="region of interest" description="Disordered" evidence="8">
    <location>
        <begin position="1682"/>
        <end position="1722"/>
    </location>
</feature>
<dbReference type="CDD" id="cd00078">
    <property type="entry name" value="HECTc"/>
    <property type="match status" value="1"/>
</dbReference>
<dbReference type="SMART" id="SM00119">
    <property type="entry name" value="HECTc"/>
    <property type="match status" value="1"/>
</dbReference>
<dbReference type="FunFam" id="3.30.2160.10:FF:000001">
    <property type="entry name" value="E3 ubiquitin-protein ligase NEDD4-like"/>
    <property type="match status" value="1"/>
</dbReference>
<feature type="compositionally biased region" description="Low complexity" evidence="8">
    <location>
        <begin position="3916"/>
        <end position="3930"/>
    </location>
</feature>
<feature type="compositionally biased region" description="Low complexity" evidence="8">
    <location>
        <begin position="2602"/>
        <end position="2611"/>
    </location>
</feature>
<feature type="compositionally biased region" description="Low complexity" evidence="8">
    <location>
        <begin position="3224"/>
        <end position="3234"/>
    </location>
</feature>
<dbReference type="InterPro" id="IPR015940">
    <property type="entry name" value="UBA"/>
</dbReference>
<proteinExistence type="inferred from homology"/>
<dbReference type="SUPFAM" id="SSF46934">
    <property type="entry name" value="UBA-like"/>
    <property type="match status" value="1"/>
</dbReference>
<gene>
    <name evidence="11" type="ORF">WJX74_008569</name>
</gene>
<evidence type="ECO:0000313" key="12">
    <source>
        <dbReference type="Proteomes" id="UP001438707"/>
    </source>
</evidence>
<comment type="similarity">
    <text evidence="6">Belongs to the UPL family. TOM1/PTR1 subfamily.</text>
</comment>
<dbReference type="InterPro" id="IPR009060">
    <property type="entry name" value="UBA-like_sf"/>
</dbReference>
<dbReference type="Pfam" id="PF06025">
    <property type="entry name" value="DUF913"/>
    <property type="match status" value="1"/>
</dbReference>
<reference evidence="11 12" key="1">
    <citation type="journal article" date="2024" name="Nat. Commun.">
        <title>Phylogenomics reveals the evolutionary origins of lichenization in chlorophyte algae.</title>
        <authorList>
            <person name="Puginier C."/>
            <person name="Libourel C."/>
            <person name="Otte J."/>
            <person name="Skaloud P."/>
            <person name="Haon M."/>
            <person name="Grisel S."/>
            <person name="Petersen M."/>
            <person name="Berrin J.G."/>
            <person name="Delaux P.M."/>
            <person name="Dal Grande F."/>
            <person name="Keller J."/>
        </authorList>
    </citation>
    <scope>NUCLEOTIDE SEQUENCE [LARGE SCALE GENOMIC DNA]</scope>
    <source>
        <strain evidence="11 12">SAG 2145</strain>
    </source>
</reference>
<feature type="compositionally biased region" description="Acidic residues" evidence="8">
    <location>
        <begin position="3006"/>
        <end position="3025"/>
    </location>
</feature>
<evidence type="ECO:0000256" key="6">
    <source>
        <dbReference type="ARBA" id="ARBA00034494"/>
    </source>
</evidence>